<evidence type="ECO:0000313" key="2">
    <source>
        <dbReference type="Proteomes" id="UP001516400"/>
    </source>
</evidence>
<keyword evidence="2" id="KW-1185">Reference proteome</keyword>
<reference evidence="1 2" key="1">
    <citation type="journal article" date="2021" name="BMC Biol.">
        <title>Horizontally acquired antibacterial genes associated with adaptive radiation of ladybird beetles.</title>
        <authorList>
            <person name="Li H.S."/>
            <person name="Tang X.F."/>
            <person name="Huang Y.H."/>
            <person name="Xu Z.Y."/>
            <person name="Chen M.L."/>
            <person name="Du X.Y."/>
            <person name="Qiu B.Y."/>
            <person name="Chen P.T."/>
            <person name="Zhang W."/>
            <person name="Slipinski A."/>
            <person name="Escalona H.E."/>
            <person name="Waterhouse R.M."/>
            <person name="Zwick A."/>
            <person name="Pang H."/>
        </authorList>
    </citation>
    <scope>NUCLEOTIDE SEQUENCE [LARGE SCALE GENOMIC DNA]</scope>
    <source>
        <strain evidence="1">SYSU2018</strain>
    </source>
</reference>
<proteinExistence type="predicted"/>
<accession>A0ABD2PI55</accession>
<dbReference type="Proteomes" id="UP001516400">
    <property type="component" value="Unassembled WGS sequence"/>
</dbReference>
<sequence length="121" mass="13739">MQATRKRREEHVEQTCTRYISPRTLGKAVTKVNLNLPTSPTKAVGLVGSEFHIAGFDENGAHKAAPPKLTDVGKKLICEFYHRDDINRQMPGMRCENSQIQKGTNIRIQKRTMIMSIQKVF</sequence>
<comment type="caution">
    <text evidence="1">The sequence shown here is derived from an EMBL/GenBank/DDBJ whole genome shotgun (WGS) entry which is preliminary data.</text>
</comment>
<dbReference type="EMBL" id="JABFTP020000186">
    <property type="protein sequence ID" value="KAL3290261.1"/>
    <property type="molecule type" value="Genomic_DNA"/>
</dbReference>
<gene>
    <name evidence="1" type="ORF">HHI36_023611</name>
</gene>
<organism evidence="1 2">
    <name type="scientific">Cryptolaemus montrouzieri</name>
    <dbReference type="NCBI Taxonomy" id="559131"/>
    <lineage>
        <taxon>Eukaryota</taxon>
        <taxon>Metazoa</taxon>
        <taxon>Ecdysozoa</taxon>
        <taxon>Arthropoda</taxon>
        <taxon>Hexapoda</taxon>
        <taxon>Insecta</taxon>
        <taxon>Pterygota</taxon>
        <taxon>Neoptera</taxon>
        <taxon>Endopterygota</taxon>
        <taxon>Coleoptera</taxon>
        <taxon>Polyphaga</taxon>
        <taxon>Cucujiformia</taxon>
        <taxon>Coccinelloidea</taxon>
        <taxon>Coccinellidae</taxon>
        <taxon>Scymninae</taxon>
        <taxon>Scymnini</taxon>
        <taxon>Cryptolaemus</taxon>
    </lineage>
</organism>
<protein>
    <submittedName>
        <fullName evidence="1">Uncharacterized protein</fullName>
    </submittedName>
</protein>
<evidence type="ECO:0000313" key="1">
    <source>
        <dbReference type="EMBL" id="KAL3290261.1"/>
    </source>
</evidence>
<dbReference type="AlphaFoldDB" id="A0ABD2PI55"/>
<name>A0ABD2PI55_9CUCU</name>